<comment type="cofactor">
    <cofactor evidence="12">
        <name>iron-sulfur cluster</name>
        <dbReference type="ChEBI" id="CHEBI:30408"/>
    </cofactor>
</comment>
<dbReference type="InterPro" id="IPR011604">
    <property type="entry name" value="PDDEXK-like_dom_sf"/>
</dbReference>
<keyword evidence="8 12" id="KW-0408">Iron</keyword>
<comment type="function">
    <text evidence="12">CRISPR (clustered regularly interspaced short palindromic repeat) is an adaptive immune system that provides protection against mobile genetic elements (viruses, transposable elements and conjugative plasmids). CRISPR clusters contain sequences complementary to antecedent mobile elements and target invading nucleic acids. CRISPR clusters are transcribed and processed into CRISPR RNA (crRNA).</text>
</comment>
<evidence type="ECO:0000256" key="9">
    <source>
        <dbReference type="ARBA" id="ARBA00023014"/>
    </source>
</evidence>
<organism evidence="14 15">
    <name type="scientific">Methanocaldococcus infernus (strain DSM 11812 / JCM 15783 / ME)</name>
    <dbReference type="NCBI Taxonomy" id="573063"/>
    <lineage>
        <taxon>Archaea</taxon>
        <taxon>Methanobacteriati</taxon>
        <taxon>Methanobacteriota</taxon>
        <taxon>Methanomada group</taxon>
        <taxon>Methanococci</taxon>
        <taxon>Methanococcales</taxon>
        <taxon>Methanocaldococcaceae</taxon>
        <taxon>Methanocaldococcus</taxon>
    </lineage>
</organism>
<evidence type="ECO:0000256" key="4">
    <source>
        <dbReference type="ARBA" id="ARBA00022722"/>
    </source>
</evidence>
<evidence type="ECO:0000256" key="7">
    <source>
        <dbReference type="ARBA" id="ARBA00022839"/>
    </source>
</evidence>
<evidence type="ECO:0000256" key="12">
    <source>
        <dbReference type="RuleBase" id="RU365022"/>
    </source>
</evidence>
<dbReference type="KEGG" id="mif:Metin_1200"/>
<dbReference type="InterPro" id="IPR013343">
    <property type="entry name" value="CRISPR-assoc_prot_Cas4"/>
</dbReference>
<comment type="similarity">
    <text evidence="1 12">Belongs to the CRISPR-associated exonuclease Cas4 family.</text>
</comment>
<dbReference type="Proteomes" id="UP000002061">
    <property type="component" value="Chromosome"/>
</dbReference>
<keyword evidence="10 12" id="KW-0051">Antiviral defense</keyword>
<proteinExistence type="inferred from homology"/>
<dbReference type="Pfam" id="PF01930">
    <property type="entry name" value="Cas_Cas4"/>
    <property type="match status" value="1"/>
</dbReference>
<dbReference type="EC" id="3.1.12.1" evidence="2 12"/>
<evidence type="ECO:0000256" key="5">
    <source>
        <dbReference type="ARBA" id="ARBA00022723"/>
    </source>
</evidence>
<dbReference type="Gene3D" id="3.90.320.10">
    <property type="match status" value="1"/>
</dbReference>
<keyword evidence="6 12" id="KW-0378">Hydrolase</keyword>
<dbReference type="HOGENOM" id="CLU_102055_0_0_2"/>
<evidence type="ECO:0000256" key="1">
    <source>
        <dbReference type="ARBA" id="ARBA00009189"/>
    </source>
</evidence>
<sequence length="206" mass="24644">MTLKKLWCSKMEFDMITVSDVIEYLYCPRFVYFERVLGILQHEEKREKVLIGRHIHELKEKINKNYIRKSINAKSKYSNVYLSSKKYKIVGIVDEVLELNDGSFSPLDYKFAEYKSRLFKTYKYQSVLYGLLIKENFNVNVNKGFIVYVRSGNLIKEIKFKKEDFKKAIEFIKLIFEIIEDEKFPIDIKVNKKKCIDCCYRNLCCL</sequence>
<gene>
    <name evidence="14" type="ordered locus">Metin_1200</name>
</gene>
<dbReference type="PANTHER" id="PTHR36531">
    <property type="entry name" value="CRISPR-ASSOCIATED EXONUCLEASE CAS4"/>
    <property type="match status" value="1"/>
</dbReference>
<name>D5VTF0_METIM</name>
<accession>D5VTF0</accession>
<evidence type="ECO:0000259" key="13">
    <source>
        <dbReference type="Pfam" id="PF01930"/>
    </source>
</evidence>
<dbReference type="GO" id="GO:0004527">
    <property type="term" value="F:exonuclease activity"/>
    <property type="evidence" value="ECO:0007669"/>
    <property type="project" value="UniProtKB-KW"/>
</dbReference>
<dbReference type="STRING" id="573063.Metin_1200"/>
<comment type="cofactor">
    <cofactor evidence="12">
        <name>Mg(2+)</name>
        <dbReference type="ChEBI" id="CHEBI:18420"/>
    </cofactor>
    <cofactor evidence="12">
        <name>Mn(2+)</name>
        <dbReference type="ChEBI" id="CHEBI:29035"/>
    </cofactor>
    <text evidence="12">Mg(2+) or Mn(2+) required for ssDNA cleavage activity.</text>
</comment>
<dbReference type="PANTHER" id="PTHR36531:SF2">
    <property type="entry name" value="CRISPR-ASSOCIATED EXONUCLEASE CAS4"/>
    <property type="match status" value="1"/>
</dbReference>
<feature type="domain" description="DUF83" evidence="13">
    <location>
        <begin position="18"/>
        <end position="205"/>
    </location>
</feature>
<evidence type="ECO:0000256" key="11">
    <source>
        <dbReference type="ARBA" id="ARBA00023211"/>
    </source>
</evidence>
<dbReference type="AlphaFoldDB" id="D5VTF0"/>
<keyword evidence="4 12" id="KW-0540">Nuclease</keyword>
<evidence type="ECO:0000256" key="3">
    <source>
        <dbReference type="ARBA" id="ARBA00020049"/>
    </source>
</evidence>
<dbReference type="InterPro" id="IPR051827">
    <property type="entry name" value="Cas4_exonuclease"/>
</dbReference>
<dbReference type="NCBIfam" id="TIGR00372">
    <property type="entry name" value="cas4"/>
    <property type="match status" value="1"/>
</dbReference>
<reference evidence="14" key="1">
    <citation type="submission" date="2010-04" db="EMBL/GenBank/DDBJ databases">
        <title>Complete sequence of Methanocaldococcus infernus ME.</title>
        <authorList>
            <consortium name="US DOE Joint Genome Institute"/>
            <person name="Lucas S."/>
            <person name="Copeland A."/>
            <person name="Lapidus A."/>
            <person name="Cheng J.-F."/>
            <person name="Bruce D."/>
            <person name="Goodwin L."/>
            <person name="Pitluck S."/>
            <person name="Munk A.C."/>
            <person name="Detter J.C."/>
            <person name="Han C."/>
            <person name="Tapia R."/>
            <person name="Land M."/>
            <person name="Hauser L."/>
            <person name="Kyrpides N."/>
            <person name="Mikhailova N."/>
            <person name="Sieprawska-Lupa M."/>
            <person name="Whitman W.B."/>
            <person name="Woyke T."/>
        </authorList>
    </citation>
    <scope>NUCLEOTIDE SEQUENCE [LARGE SCALE GENOMIC DNA]</scope>
    <source>
        <strain evidence="14">ME</strain>
    </source>
</reference>
<keyword evidence="5 12" id="KW-0479">Metal-binding</keyword>
<evidence type="ECO:0000256" key="6">
    <source>
        <dbReference type="ARBA" id="ARBA00022801"/>
    </source>
</evidence>
<dbReference type="GO" id="GO:0051536">
    <property type="term" value="F:iron-sulfur cluster binding"/>
    <property type="evidence" value="ECO:0007669"/>
    <property type="project" value="UniProtKB-KW"/>
</dbReference>
<evidence type="ECO:0000313" key="14">
    <source>
        <dbReference type="EMBL" id="ADG13853.1"/>
    </source>
</evidence>
<evidence type="ECO:0000256" key="8">
    <source>
        <dbReference type="ARBA" id="ARBA00023004"/>
    </source>
</evidence>
<evidence type="ECO:0000256" key="10">
    <source>
        <dbReference type="ARBA" id="ARBA00023118"/>
    </source>
</evidence>
<keyword evidence="11 12" id="KW-0464">Manganese</keyword>
<protein>
    <recommendedName>
        <fullName evidence="3 12">CRISPR-associated exonuclease Cas4</fullName>
        <ecNumber evidence="2 12">3.1.12.1</ecNumber>
    </recommendedName>
</protein>
<dbReference type="GO" id="GO:0051607">
    <property type="term" value="P:defense response to virus"/>
    <property type="evidence" value="ECO:0007669"/>
    <property type="project" value="UniProtKB-KW"/>
</dbReference>
<keyword evidence="9 12" id="KW-0411">Iron-sulfur</keyword>
<keyword evidence="7 12" id="KW-0269">Exonuclease</keyword>
<dbReference type="InterPro" id="IPR022765">
    <property type="entry name" value="Dna2/Cas4_DUF83"/>
</dbReference>
<evidence type="ECO:0000256" key="2">
    <source>
        <dbReference type="ARBA" id="ARBA00012768"/>
    </source>
</evidence>
<dbReference type="EMBL" id="CP002009">
    <property type="protein sequence ID" value="ADG13853.1"/>
    <property type="molecule type" value="Genomic_DNA"/>
</dbReference>
<dbReference type="GO" id="GO:0046872">
    <property type="term" value="F:metal ion binding"/>
    <property type="evidence" value="ECO:0007669"/>
    <property type="project" value="UniProtKB-KW"/>
</dbReference>
<keyword evidence="15" id="KW-1185">Reference proteome</keyword>
<evidence type="ECO:0000313" key="15">
    <source>
        <dbReference type="Proteomes" id="UP000002061"/>
    </source>
</evidence>
<dbReference type="eggNOG" id="arCOG00786">
    <property type="taxonomic scope" value="Archaea"/>
</dbReference>